<keyword evidence="12" id="KW-1185">Reference proteome</keyword>
<evidence type="ECO:0000313" key="11">
    <source>
        <dbReference type="EMBL" id="KAK0496644.1"/>
    </source>
</evidence>
<dbReference type="GO" id="GO:0006357">
    <property type="term" value="P:regulation of transcription by RNA polymerase II"/>
    <property type="evidence" value="ECO:0007669"/>
    <property type="project" value="TreeGrafter"/>
</dbReference>
<sequence>MPRVPSEKSKDRVPCLWPGCGKDYADKSGLSRHKRVHDPFATMYECPFCDTEMIQKANLNSHIMNTHLAPYKCPVIGCSQAFNKPRGLERHVRSCNGPRDLNTTLPSFSALHPIQLLPAANAGKLLEGLGTFPASPQSDLDAQSPRELISSPDSSPKSYIANELPASPIFYEHQVNHQRNVSNAESLDEMEQWLQIYSNSFNPDVSNSVSFDASSSVPSSSTSSDYLISPVSSSLVEDDHVSGTPERMLASYIPRDSSLSMYRPRAVGAVDMTINASSPSPIDYSSIGDFSFLSFETTDLPFSIDSGVSLSASSSFE</sequence>
<feature type="region of interest" description="Disordered" evidence="9">
    <location>
        <begin position="136"/>
        <end position="157"/>
    </location>
</feature>
<dbReference type="GO" id="GO:0008270">
    <property type="term" value="F:zinc ion binding"/>
    <property type="evidence" value="ECO:0007669"/>
    <property type="project" value="UniProtKB-KW"/>
</dbReference>
<dbReference type="PROSITE" id="PS50157">
    <property type="entry name" value="ZINC_FINGER_C2H2_2"/>
    <property type="match status" value="3"/>
</dbReference>
<proteinExistence type="predicted"/>
<name>A0AA39Q6F5_9AGAR</name>
<keyword evidence="3 8" id="KW-0863">Zinc-finger</keyword>
<keyword evidence="5" id="KW-0805">Transcription regulation</keyword>
<keyword evidence="7" id="KW-0539">Nucleus</keyword>
<evidence type="ECO:0000256" key="8">
    <source>
        <dbReference type="PROSITE-ProRule" id="PRU00042"/>
    </source>
</evidence>
<comment type="caution">
    <text evidence="11">The sequence shown here is derived from an EMBL/GenBank/DDBJ whole genome shotgun (WGS) entry which is preliminary data.</text>
</comment>
<dbReference type="SUPFAM" id="SSF57667">
    <property type="entry name" value="beta-beta-alpha zinc fingers"/>
    <property type="match status" value="1"/>
</dbReference>
<dbReference type="PANTHER" id="PTHR46179">
    <property type="entry name" value="ZINC FINGER PROTEIN"/>
    <property type="match status" value="1"/>
</dbReference>
<comment type="subcellular location">
    <subcellularLocation>
        <location evidence="1">Nucleus</location>
    </subcellularLocation>
</comment>
<dbReference type="InterPro" id="IPR013087">
    <property type="entry name" value="Znf_C2H2_type"/>
</dbReference>
<evidence type="ECO:0000256" key="7">
    <source>
        <dbReference type="ARBA" id="ARBA00023242"/>
    </source>
</evidence>
<dbReference type="PANTHER" id="PTHR46179:SF13">
    <property type="entry name" value="C2H2-TYPE DOMAIN-CONTAINING PROTEIN"/>
    <property type="match status" value="1"/>
</dbReference>
<evidence type="ECO:0000259" key="10">
    <source>
        <dbReference type="PROSITE" id="PS50157"/>
    </source>
</evidence>
<evidence type="ECO:0000256" key="5">
    <source>
        <dbReference type="ARBA" id="ARBA00023015"/>
    </source>
</evidence>
<dbReference type="Proteomes" id="UP001175228">
    <property type="component" value="Unassembled WGS sequence"/>
</dbReference>
<evidence type="ECO:0000256" key="1">
    <source>
        <dbReference type="ARBA" id="ARBA00004123"/>
    </source>
</evidence>
<dbReference type="InterPro" id="IPR036236">
    <property type="entry name" value="Znf_C2H2_sf"/>
</dbReference>
<evidence type="ECO:0000256" key="9">
    <source>
        <dbReference type="SAM" id="MobiDB-lite"/>
    </source>
</evidence>
<dbReference type="InterPro" id="IPR051061">
    <property type="entry name" value="Zinc_finger_trans_reg"/>
</dbReference>
<evidence type="ECO:0000256" key="4">
    <source>
        <dbReference type="ARBA" id="ARBA00022833"/>
    </source>
</evidence>
<protein>
    <recommendedName>
        <fullName evidence="10">C2H2-type domain-containing protein</fullName>
    </recommendedName>
</protein>
<reference evidence="11" key="1">
    <citation type="submission" date="2023-06" db="EMBL/GenBank/DDBJ databases">
        <authorList>
            <consortium name="Lawrence Berkeley National Laboratory"/>
            <person name="Ahrendt S."/>
            <person name="Sahu N."/>
            <person name="Indic B."/>
            <person name="Wong-Bajracharya J."/>
            <person name="Merenyi Z."/>
            <person name="Ke H.-M."/>
            <person name="Monk M."/>
            <person name="Kocsube S."/>
            <person name="Drula E."/>
            <person name="Lipzen A."/>
            <person name="Balint B."/>
            <person name="Henrissat B."/>
            <person name="Andreopoulos B."/>
            <person name="Martin F.M."/>
            <person name="Harder C.B."/>
            <person name="Rigling D."/>
            <person name="Ford K.L."/>
            <person name="Foster G.D."/>
            <person name="Pangilinan J."/>
            <person name="Papanicolaou A."/>
            <person name="Barry K."/>
            <person name="LaButti K."/>
            <person name="Viragh M."/>
            <person name="Koriabine M."/>
            <person name="Yan M."/>
            <person name="Riley R."/>
            <person name="Champramary S."/>
            <person name="Plett K.L."/>
            <person name="Tsai I.J."/>
            <person name="Slot J."/>
            <person name="Sipos G."/>
            <person name="Plett J."/>
            <person name="Nagy L.G."/>
            <person name="Grigoriev I.V."/>
        </authorList>
    </citation>
    <scope>NUCLEOTIDE SEQUENCE</scope>
    <source>
        <strain evidence="11">HWK02</strain>
    </source>
</reference>
<feature type="domain" description="C2H2-type" evidence="10">
    <location>
        <begin position="71"/>
        <end position="100"/>
    </location>
</feature>
<dbReference type="EMBL" id="JAUEPU010000014">
    <property type="protein sequence ID" value="KAK0496644.1"/>
    <property type="molecule type" value="Genomic_DNA"/>
</dbReference>
<accession>A0AA39Q6F5</accession>
<keyword evidence="2" id="KW-0479">Metal-binding</keyword>
<evidence type="ECO:0000313" key="12">
    <source>
        <dbReference type="Proteomes" id="UP001175228"/>
    </source>
</evidence>
<dbReference type="GO" id="GO:0005634">
    <property type="term" value="C:nucleus"/>
    <property type="evidence" value="ECO:0007669"/>
    <property type="project" value="UniProtKB-SubCell"/>
</dbReference>
<dbReference type="Pfam" id="PF00096">
    <property type="entry name" value="zf-C2H2"/>
    <property type="match status" value="1"/>
</dbReference>
<dbReference type="Gene3D" id="3.30.160.60">
    <property type="entry name" value="Classic Zinc Finger"/>
    <property type="match status" value="2"/>
</dbReference>
<evidence type="ECO:0000256" key="6">
    <source>
        <dbReference type="ARBA" id="ARBA00023163"/>
    </source>
</evidence>
<keyword evidence="4" id="KW-0862">Zinc</keyword>
<gene>
    <name evidence="11" type="ORF">EDD18DRAFT_1163188</name>
</gene>
<keyword evidence="6" id="KW-0804">Transcription</keyword>
<evidence type="ECO:0000256" key="2">
    <source>
        <dbReference type="ARBA" id="ARBA00022723"/>
    </source>
</evidence>
<dbReference type="AlphaFoldDB" id="A0AA39Q6F5"/>
<feature type="domain" description="C2H2-type" evidence="10">
    <location>
        <begin position="13"/>
        <end position="37"/>
    </location>
</feature>
<organism evidence="11 12">
    <name type="scientific">Armillaria luteobubalina</name>
    <dbReference type="NCBI Taxonomy" id="153913"/>
    <lineage>
        <taxon>Eukaryota</taxon>
        <taxon>Fungi</taxon>
        <taxon>Dikarya</taxon>
        <taxon>Basidiomycota</taxon>
        <taxon>Agaricomycotina</taxon>
        <taxon>Agaricomycetes</taxon>
        <taxon>Agaricomycetidae</taxon>
        <taxon>Agaricales</taxon>
        <taxon>Marasmiineae</taxon>
        <taxon>Physalacriaceae</taxon>
        <taxon>Armillaria</taxon>
    </lineage>
</organism>
<feature type="domain" description="C2H2-type" evidence="10">
    <location>
        <begin position="44"/>
        <end position="72"/>
    </location>
</feature>
<evidence type="ECO:0000256" key="3">
    <source>
        <dbReference type="ARBA" id="ARBA00022771"/>
    </source>
</evidence>
<dbReference type="PROSITE" id="PS00028">
    <property type="entry name" value="ZINC_FINGER_C2H2_1"/>
    <property type="match status" value="2"/>
</dbReference>
<dbReference type="SMART" id="SM00355">
    <property type="entry name" value="ZnF_C2H2"/>
    <property type="match status" value="3"/>
</dbReference>